<keyword evidence="6" id="KW-0249">Electron transport</keyword>
<keyword evidence="8 12" id="KW-0472">Membrane</keyword>
<evidence type="ECO:0000256" key="6">
    <source>
        <dbReference type="ARBA" id="ARBA00022982"/>
    </source>
</evidence>
<sequence>MLGSRPDARLLAKQPSCSDVEAMVRGRSPLVALLAAAAAAALVCLLLVPTSQPSAFLQPPASEDAMLRIAVPAALAATALPLPAIAEEFVSSSVNLATNLPPFEDPALIWVWQLSCFSMSLALVVWGRNGF</sequence>
<dbReference type="GO" id="GO:0016020">
    <property type="term" value="C:membrane"/>
    <property type="evidence" value="ECO:0007669"/>
    <property type="project" value="UniProtKB-SubCell"/>
</dbReference>
<evidence type="ECO:0000256" key="11">
    <source>
        <dbReference type="ARBA" id="ARBA00031982"/>
    </source>
</evidence>
<comment type="function">
    <text evidence="1">Component of the cytochrome b6-f complex, which mediates electron transfer between photosystem II (PSII) and photosystem I (PSI), cyclic electron flow around PSI, and state transitions.</text>
</comment>
<feature type="transmembrane region" description="Helical" evidence="12">
    <location>
        <begin position="106"/>
        <end position="126"/>
    </location>
</feature>
<evidence type="ECO:0000256" key="1">
    <source>
        <dbReference type="ARBA" id="ARBA00003068"/>
    </source>
</evidence>
<comment type="subunit">
    <text evidence="9">The 4 large subunits of the cytochrome b6-f complex are cytochrome b6, subunit IV (17 kDa polypeptide, PetD), cytochrome f and the Rieske protein, while the 4 small subunits are PetG, PetL, PetM and PetN. The complex functions as a dimer.</text>
</comment>
<accession>A0A813FBD1</accession>
<evidence type="ECO:0000256" key="12">
    <source>
        <dbReference type="SAM" id="Phobius"/>
    </source>
</evidence>
<dbReference type="EMBL" id="CAJNNV010024732">
    <property type="protein sequence ID" value="CAE8610541.1"/>
    <property type="molecule type" value="Genomic_DNA"/>
</dbReference>
<evidence type="ECO:0000256" key="7">
    <source>
        <dbReference type="ARBA" id="ARBA00022989"/>
    </source>
</evidence>
<proteinExistence type="inferred from homology"/>
<evidence type="ECO:0000256" key="10">
    <source>
        <dbReference type="ARBA" id="ARBA00031459"/>
    </source>
</evidence>
<evidence type="ECO:0000256" key="3">
    <source>
        <dbReference type="ARBA" id="ARBA00010969"/>
    </source>
</evidence>
<evidence type="ECO:0000256" key="2">
    <source>
        <dbReference type="ARBA" id="ARBA00004167"/>
    </source>
</evidence>
<dbReference type="Proteomes" id="UP000654075">
    <property type="component" value="Unassembled WGS sequence"/>
</dbReference>
<evidence type="ECO:0000313" key="13">
    <source>
        <dbReference type="EMBL" id="CAE8610541.1"/>
    </source>
</evidence>
<dbReference type="Pfam" id="PF03742">
    <property type="entry name" value="PetN"/>
    <property type="match status" value="1"/>
</dbReference>
<evidence type="ECO:0000256" key="5">
    <source>
        <dbReference type="ARBA" id="ARBA00022692"/>
    </source>
</evidence>
<comment type="caution">
    <text evidence="13">The sequence shown here is derived from an EMBL/GenBank/DDBJ whole genome shotgun (WGS) entry which is preliminary data.</text>
</comment>
<gene>
    <name evidence="13" type="ORF">PGLA1383_LOCUS28357</name>
</gene>
<keyword evidence="5 12" id="KW-0812">Transmembrane</keyword>
<dbReference type="AlphaFoldDB" id="A0A813FBD1"/>
<organism evidence="13 14">
    <name type="scientific">Polarella glacialis</name>
    <name type="common">Dinoflagellate</name>
    <dbReference type="NCBI Taxonomy" id="89957"/>
    <lineage>
        <taxon>Eukaryota</taxon>
        <taxon>Sar</taxon>
        <taxon>Alveolata</taxon>
        <taxon>Dinophyceae</taxon>
        <taxon>Suessiales</taxon>
        <taxon>Suessiaceae</taxon>
        <taxon>Polarella</taxon>
    </lineage>
</organism>
<dbReference type="InterPro" id="IPR005497">
    <property type="entry name" value="Cytochrome_b6-f_cplx_su8"/>
</dbReference>
<comment type="subcellular location">
    <subcellularLocation>
        <location evidence="2">Membrane</location>
        <topology evidence="2">Single-pass membrane protein</topology>
    </subcellularLocation>
</comment>
<dbReference type="InterPro" id="IPR036143">
    <property type="entry name" value="Cytochr_b6-f_cplx_su8_sf"/>
</dbReference>
<evidence type="ECO:0000256" key="9">
    <source>
        <dbReference type="ARBA" id="ARBA00025834"/>
    </source>
</evidence>
<reference evidence="13" key="1">
    <citation type="submission" date="2021-02" db="EMBL/GenBank/DDBJ databases">
        <authorList>
            <person name="Dougan E. K."/>
            <person name="Rhodes N."/>
            <person name="Thang M."/>
            <person name="Chan C."/>
        </authorList>
    </citation>
    <scope>NUCLEOTIDE SEQUENCE</scope>
</reference>
<evidence type="ECO:0000256" key="4">
    <source>
        <dbReference type="ARBA" id="ARBA00022448"/>
    </source>
</evidence>
<name>A0A813FBD1_POLGL</name>
<evidence type="ECO:0000313" key="14">
    <source>
        <dbReference type="Proteomes" id="UP000654075"/>
    </source>
</evidence>
<keyword evidence="7 12" id="KW-1133">Transmembrane helix</keyword>
<dbReference type="GO" id="GO:0009512">
    <property type="term" value="C:cytochrome b6f complex"/>
    <property type="evidence" value="ECO:0007669"/>
    <property type="project" value="InterPro"/>
</dbReference>
<dbReference type="SUPFAM" id="SSF103451">
    <property type="entry name" value="PetN subunit of the cytochrome b6f complex"/>
    <property type="match status" value="1"/>
</dbReference>
<evidence type="ECO:0000256" key="8">
    <source>
        <dbReference type="ARBA" id="ARBA00023136"/>
    </source>
</evidence>
<protein>
    <recommendedName>
        <fullName evidence="10">Cytochrome b6-f complex subunit PetN</fullName>
    </recommendedName>
    <alternativeName>
        <fullName evidence="11">Cytochrome b6-f complex subunit VIII</fullName>
    </alternativeName>
</protein>
<keyword evidence="14" id="KW-1185">Reference proteome</keyword>
<comment type="similarity">
    <text evidence="3">Belongs to the PetN family.</text>
</comment>
<feature type="transmembrane region" description="Helical" evidence="12">
    <location>
        <begin position="30"/>
        <end position="48"/>
    </location>
</feature>
<dbReference type="GO" id="GO:0017004">
    <property type="term" value="P:cytochrome complex assembly"/>
    <property type="evidence" value="ECO:0007669"/>
    <property type="project" value="InterPro"/>
</dbReference>
<keyword evidence="4" id="KW-0813">Transport</keyword>